<sequence length="71" mass="7059">MSTLTERFGTPLKPFGVAAGTFLVLAALGTIAGAPWTTHATMASAVLQVVGVVLMAIVGAGLAYLALADGE</sequence>
<dbReference type="RefSeq" id="WP_188995723.1">
    <property type="nucleotide sequence ID" value="NZ_BMOU01000002.1"/>
</dbReference>
<feature type="transmembrane region" description="Helical" evidence="1">
    <location>
        <begin position="45"/>
        <end position="67"/>
    </location>
</feature>
<evidence type="ECO:0000313" key="3">
    <source>
        <dbReference type="EMBL" id="GGN90767.1"/>
    </source>
</evidence>
<dbReference type="InterPro" id="IPR058436">
    <property type="entry name" value="DUF8123"/>
</dbReference>
<organism evidence="3 4">
    <name type="scientific">Haloarcula pellucida</name>
    <dbReference type="NCBI Taxonomy" id="1427151"/>
    <lineage>
        <taxon>Archaea</taxon>
        <taxon>Methanobacteriati</taxon>
        <taxon>Methanobacteriota</taxon>
        <taxon>Stenosarchaea group</taxon>
        <taxon>Halobacteria</taxon>
        <taxon>Halobacteriales</taxon>
        <taxon>Haloarculaceae</taxon>
        <taxon>Haloarcula</taxon>
    </lineage>
</organism>
<comment type="caution">
    <text evidence="3">The sequence shown here is derived from an EMBL/GenBank/DDBJ whole genome shotgun (WGS) entry which is preliminary data.</text>
</comment>
<dbReference type="AlphaFoldDB" id="A0A830GI61"/>
<gene>
    <name evidence="3" type="ORF">GCM10009030_13070</name>
</gene>
<accession>A0A830GI61</accession>
<evidence type="ECO:0000259" key="2">
    <source>
        <dbReference type="Pfam" id="PF26444"/>
    </source>
</evidence>
<evidence type="ECO:0000256" key="1">
    <source>
        <dbReference type="SAM" id="Phobius"/>
    </source>
</evidence>
<dbReference type="Pfam" id="PF26444">
    <property type="entry name" value="DUF8123"/>
    <property type="match status" value="1"/>
</dbReference>
<dbReference type="Proteomes" id="UP000605784">
    <property type="component" value="Unassembled WGS sequence"/>
</dbReference>
<dbReference type="EMBL" id="BMOU01000002">
    <property type="protein sequence ID" value="GGN90767.1"/>
    <property type="molecule type" value="Genomic_DNA"/>
</dbReference>
<protein>
    <recommendedName>
        <fullName evidence="2">DUF8123 domain-containing protein</fullName>
    </recommendedName>
</protein>
<keyword evidence="4" id="KW-1185">Reference proteome</keyword>
<feature type="transmembrane region" description="Helical" evidence="1">
    <location>
        <begin position="12"/>
        <end position="33"/>
    </location>
</feature>
<reference evidence="3" key="1">
    <citation type="journal article" date="2014" name="Int. J. Syst. Evol. Microbiol.">
        <title>Complete genome sequence of Corynebacterium casei LMG S-19264T (=DSM 44701T), isolated from a smear-ripened cheese.</title>
        <authorList>
            <consortium name="US DOE Joint Genome Institute (JGI-PGF)"/>
            <person name="Walter F."/>
            <person name="Albersmeier A."/>
            <person name="Kalinowski J."/>
            <person name="Ruckert C."/>
        </authorList>
    </citation>
    <scope>NUCLEOTIDE SEQUENCE</scope>
    <source>
        <strain evidence="3">JCM 17820</strain>
    </source>
</reference>
<reference evidence="3" key="2">
    <citation type="submission" date="2020-09" db="EMBL/GenBank/DDBJ databases">
        <authorList>
            <person name="Sun Q."/>
            <person name="Ohkuma M."/>
        </authorList>
    </citation>
    <scope>NUCLEOTIDE SEQUENCE</scope>
    <source>
        <strain evidence="3">JCM 17820</strain>
    </source>
</reference>
<keyword evidence="1" id="KW-1133">Transmembrane helix</keyword>
<feature type="domain" description="DUF8123" evidence="2">
    <location>
        <begin position="4"/>
        <end position="67"/>
    </location>
</feature>
<evidence type="ECO:0000313" key="4">
    <source>
        <dbReference type="Proteomes" id="UP000605784"/>
    </source>
</evidence>
<proteinExistence type="predicted"/>
<name>A0A830GI61_9EURY</name>
<keyword evidence="1" id="KW-0812">Transmembrane</keyword>
<keyword evidence="1" id="KW-0472">Membrane</keyword>